<dbReference type="PROSITE" id="PS50181">
    <property type="entry name" value="FBOX"/>
    <property type="match status" value="1"/>
</dbReference>
<dbReference type="InterPro" id="IPR017451">
    <property type="entry name" value="F-box-assoc_interact_dom"/>
</dbReference>
<protein>
    <recommendedName>
        <fullName evidence="1">F-box domain-containing protein</fullName>
    </recommendedName>
</protein>
<dbReference type="SMART" id="SM00256">
    <property type="entry name" value="FBOX"/>
    <property type="match status" value="1"/>
</dbReference>
<dbReference type="InterPro" id="IPR006527">
    <property type="entry name" value="F-box-assoc_dom_typ1"/>
</dbReference>
<dbReference type="Gene3D" id="1.20.1280.50">
    <property type="match status" value="1"/>
</dbReference>
<reference evidence="2 3" key="1">
    <citation type="submission" date="2020-10" db="EMBL/GenBank/DDBJ databases">
        <title>The Coptis chinensis genome and diversification of protoberbering-type alkaloids.</title>
        <authorList>
            <person name="Wang B."/>
            <person name="Shu S."/>
            <person name="Song C."/>
            <person name="Liu Y."/>
        </authorList>
    </citation>
    <scope>NUCLEOTIDE SEQUENCE [LARGE SCALE GENOMIC DNA]</scope>
    <source>
        <strain evidence="2">HL-2020</strain>
        <tissue evidence="2">Leaf</tissue>
    </source>
</reference>
<sequence length="362" mass="41129">MSSSIRQSKRRKGVLPHEIIFEILSRLPVRTLGRFKCVCKSWFDLIRDPFFVDVHMNRAKENNDSLKYMVRLKGNRLYSNSSHPDDYRLQAVNHPFKTSHNEIQVCNSCNGLLCLISNAEKETICLWNPATGDYKVLPSSPTVDPPVWGRLHIEYGFGYCHSTNNYEVVKVVNYCDFDHYLVAYVYSLANGLWRRIQGGPCITGDGTSGVLVNESLNWIESHCSCNPRVVAFDIGGKEFRVVPQPGYGDCSFLEIGKLGGKLGLLRYDKWTGTYLEGWVMQDYGVGDSWTKLFIVNQGIYYFTALCDTMNNLINVSTDGRHVLSYDPKRGIMSYSECISFAGFSDARMYIESLVGFNNLQLQ</sequence>
<organism evidence="2 3">
    <name type="scientific">Coptis chinensis</name>
    <dbReference type="NCBI Taxonomy" id="261450"/>
    <lineage>
        <taxon>Eukaryota</taxon>
        <taxon>Viridiplantae</taxon>
        <taxon>Streptophyta</taxon>
        <taxon>Embryophyta</taxon>
        <taxon>Tracheophyta</taxon>
        <taxon>Spermatophyta</taxon>
        <taxon>Magnoliopsida</taxon>
        <taxon>Ranunculales</taxon>
        <taxon>Ranunculaceae</taxon>
        <taxon>Coptidoideae</taxon>
        <taxon>Coptis</taxon>
    </lineage>
</organism>
<dbReference type="InterPro" id="IPR050796">
    <property type="entry name" value="SCF_F-box_component"/>
</dbReference>
<dbReference type="EMBL" id="JADFTS010000005">
    <property type="protein sequence ID" value="KAF9604191.1"/>
    <property type="molecule type" value="Genomic_DNA"/>
</dbReference>
<dbReference type="NCBIfam" id="TIGR01640">
    <property type="entry name" value="F_box_assoc_1"/>
    <property type="match status" value="1"/>
</dbReference>
<comment type="caution">
    <text evidence="2">The sequence shown here is derived from an EMBL/GenBank/DDBJ whole genome shotgun (WGS) entry which is preliminary data.</text>
</comment>
<evidence type="ECO:0000313" key="2">
    <source>
        <dbReference type="EMBL" id="KAF9604191.1"/>
    </source>
</evidence>
<dbReference type="SUPFAM" id="SSF81383">
    <property type="entry name" value="F-box domain"/>
    <property type="match status" value="1"/>
</dbReference>
<dbReference type="CDD" id="cd22157">
    <property type="entry name" value="F-box_AtFBW1-like"/>
    <property type="match status" value="1"/>
</dbReference>
<dbReference type="OrthoDB" id="591557at2759"/>
<dbReference type="InterPro" id="IPR001810">
    <property type="entry name" value="F-box_dom"/>
</dbReference>
<name>A0A835HST8_9MAGN</name>
<dbReference type="AlphaFoldDB" id="A0A835HST8"/>
<keyword evidence="3" id="KW-1185">Reference proteome</keyword>
<evidence type="ECO:0000259" key="1">
    <source>
        <dbReference type="PROSITE" id="PS50181"/>
    </source>
</evidence>
<evidence type="ECO:0000313" key="3">
    <source>
        <dbReference type="Proteomes" id="UP000631114"/>
    </source>
</evidence>
<proteinExistence type="predicted"/>
<dbReference type="Proteomes" id="UP000631114">
    <property type="component" value="Unassembled WGS sequence"/>
</dbReference>
<gene>
    <name evidence="2" type="ORF">IFM89_003937</name>
</gene>
<dbReference type="PANTHER" id="PTHR31672">
    <property type="entry name" value="BNACNNG10540D PROTEIN"/>
    <property type="match status" value="1"/>
</dbReference>
<accession>A0A835HST8</accession>
<dbReference type="InterPro" id="IPR036047">
    <property type="entry name" value="F-box-like_dom_sf"/>
</dbReference>
<dbReference type="PANTHER" id="PTHR31672:SF13">
    <property type="entry name" value="F-BOX PROTEIN CPR30-LIKE"/>
    <property type="match status" value="1"/>
</dbReference>
<dbReference type="Pfam" id="PF12937">
    <property type="entry name" value="F-box-like"/>
    <property type="match status" value="1"/>
</dbReference>
<feature type="domain" description="F-box" evidence="1">
    <location>
        <begin position="9"/>
        <end position="54"/>
    </location>
</feature>
<dbReference type="Pfam" id="PF07734">
    <property type="entry name" value="FBA_1"/>
    <property type="match status" value="1"/>
</dbReference>